<dbReference type="Proteomes" id="UP000777438">
    <property type="component" value="Unassembled WGS sequence"/>
</dbReference>
<organism evidence="1 2">
    <name type="scientific">Thelonectria olida</name>
    <dbReference type="NCBI Taxonomy" id="1576542"/>
    <lineage>
        <taxon>Eukaryota</taxon>
        <taxon>Fungi</taxon>
        <taxon>Dikarya</taxon>
        <taxon>Ascomycota</taxon>
        <taxon>Pezizomycotina</taxon>
        <taxon>Sordariomycetes</taxon>
        <taxon>Hypocreomycetidae</taxon>
        <taxon>Hypocreales</taxon>
        <taxon>Nectriaceae</taxon>
        <taxon>Thelonectria</taxon>
    </lineage>
</organism>
<dbReference type="OrthoDB" id="265717at2759"/>
<keyword evidence="2" id="KW-1185">Reference proteome</keyword>
<evidence type="ECO:0000313" key="2">
    <source>
        <dbReference type="Proteomes" id="UP000777438"/>
    </source>
</evidence>
<dbReference type="PANTHER" id="PTHR47332">
    <property type="entry name" value="SET DOMAIN-CONTAINING PROTEIN 5"/>
    <property type="match status" value="1"/>
</dbReference>
<reference evidence="1 2" key="1">
    <citation type="journal article" date="2021" name="Nat. Commun.">
        <title>Genetic determinants of endophytism in the Arabidopsis root mycobiome.</title>
        <authorList>
            <person name="Mesny F."/>
            <person name="Miyauchi S."/>
            <person name="Thiergart T."/>
            <person name="Pickel B."/>
            <person name="Atanasova L."/>
            <person name="Karlsson M."/>
            <person name="Huettel B."/>
            <person name="Barry K.W."/>
            <person name="Haridas S."/>
            <person name="Chen C."/>
            <person name="Bauer D."/>
            <person name="Andreopoulos W."/>
            <person name="Pangilinan J."/>
            <person name="LaButti K."/>
            <person name="Riley R."/>
            <person name="Lipzen A."/>
            <person name="Clum A."/>
            <person name="Drula E."/>
            <person name="Henrissat B."/>
            <person name="Kohler A."/>
            <person name="Grigoriev I.V."/>
            <person name="Martin F.M."/>
            <person name="Hacquard S."/>
        </authorList>
    </citation>
    <scope>NUCLEOTIDE SEQUENCE [LARGE SCALE GENOMIC DNA]</scope>
    <source>
        <strain evidence="1 2">MPI-CAGE-CH-0241</strain>
    </source>
</reference>
<dbReference type="AlphaFoldDB" id="A0A9P9AP36"/>
<dbReference type="InterPro" id="IPR046341">
    <property type="entry name" value="SET_dom_sf"/>
</dbReference>
<gene>
    <name evidence="1" type="ORF">B0T10DRAFT_561701</name>
</gene>
<sequence>MYVLKEVPGKCKCLAATQDIPKSTRILSEKPIIRVSEDAPDSPALRESMRRQADALSPDQRRVFLSMHDIHASDSASKMLDIFRTNALPSAEDEAGIFLCACRINHACDNNAQRS</sequence>
<accession>A0A9P9AP36</accession>
<dbReference type="SUPFAM" id="SSF82199">
    <property type="entry name" value="SET domain"/>
    <property type="match status" value="1"/>
</dbReference>
<dbReference type="InterPro" id="IPR053185">
    <property type="entry name" value="SET_domain_protein"/>
</dbReference>
<name>A0A9P9AP36_9HYPO</name>
<dbReference type="EMBL" id="JAGPYM010000011">
    <property type="protein sequence ID" value="KAH6889223.1"/>
    <property type="molecule type" value="Genomic_DNA"/>
</dbReference>
<protein>
    <recommendedName>
        <fullName evidence="3">SET domain-containing protein</fullName>
    </recommendedName>
</protein>
<comment type="caution">
    <text evidence="1">The sequence shown here is derived from an EMBL/GenBank/DDBJ whole genome shotgun (WGS) entry which is preliminary data.</text>
</comment>
<evidence type="ECO:0000313" key="1">
    <source>
        <dbReference type="EMBL" id="KAH6889223.1"/>
    </source>
</evidence>
<proteinExistence type="predicted"/>
<dbReference type="PANTHER" id="PTHR47332:SF2">
    <property type="entry name" value="SET-6"/>
    <property type="match status" value="1"/>
</dbReference>
<evidence type="ECO:0008006" key="3">
    <source>
        <dbReference type="Google" id="ProtNLM"/>
    </source>
</evidence>
<dbReference type="Gene3D" id="2.170.270.10">
    <property type="entry name" value="SET domain"/>
    <property type="match status" value="1"/>
</dbReference>